<evidence type="ECO:0000313" key="2">
    <source>
        <dbReference type="Proteomes" id="UP000789860"/>
    </source>
</evidence>
<protein>
    <submittedName>
        <fullName evidence="1">9092_t:CDS:1</fullName>
    </submittedName>
</protein>
<accession>A0ACA9L8U8</accession>
<reference evidence="1" key="1">
    <citation type="submission" date="2021-06" db="EMBL/GenBank/DDBJ databases">
        <authorList>
            <person name="Kallberg Y."/>
            <person name="Tangrot J."/>
            <person name="Rosling A."/>
        </authorList>
    </citation>
    <scope>NUCLEOTIDE SEQUENCE</scope>
    <source>
        <strain evidence="1">AU212A</strain>
    </source>
</reference>
<name>A0ACA9L8U8_9GLOM</name>
<dbReference type="Proteomes" id="UP000789860">
    <property type="component" value="Unassembled WGS sequence"/>
</dbReference>
<gene>
    <name evidence="1" type="ORF">SCALOS_LOCUS3877</name>
</gene>
<evidence type="ECO:0000313" key="1">
    <source>
        <dbReference type="EMBL" id="CAG8516281.1"/>
    </source>
</evidence>
<organism evidence="1 2">
    <name type="scientific">Scutellospora calospora</name>
    <dbReference type="NCBI Taxonomy" id="85575"/>
    <lineage>
        <taxon>Eukaryota</taxon>
        <taxon>Fungi</taxon>
        <taxon>Fungi incertae sedis</taxon>
        <taxon>Mucoromycota</taxon>
        <taxon>Glomeromycotina</taxon>
        <taxon>Glomeromycetes</taxon>
        <taxon>Diversisporales</taxon>
        <taxon>Gigasporaceae</taxon>
        <taxon>Scutellospora</taxon>
    </lineage>
</organism>
<comment type="caution">
    <text evidence="1">The sequence shown here is derived from an EMBL/GenBank/DDBJ whole genome shotgun (WGS) entry which is preliminary data.</text>
</comment>
<keyword evidence="2" id="KW-1185">Reference proteome</keyword>
<sequence>MEKPLINERVLSFALNSAIEFYEQDGIGLDVLIVAAFNVYVYDATLVVLPTKTGRLTFRKNYTNYVLKALKKFGKPHKIIFLDENDEVNVDQCLGWINDSGIKELNITGPREEDSPGIYKKSLELFELFYERLYESGHQIKTINTSKLLKLNKPTKNSRKKNKKNRYKL</sequence>
<dbReference type="EMBL" id="CAJVPM010004702">
    <property type="protein sequence ID" value="CAG8516281.1"/>
    <property type="molecule type" value="Genomic_DNA"/>
</dbReference>
<proteinExistence type="predicted"/>